<organism evidence="1 2">
    <name type="scientific">Orbus sasakiae</name>
    <dbReference type="NCBI Taxonomy" id="1078475"/>
    <lineage>
        <taxon>Bacteria</taxon>
        <taxon>Pseudomonadati</taxon>
        <taxon>Pseudomonadota</taxon>
        <taxon>Gammaproteobacteria</taxon>
        <taxon>Orbales</taxon>
        <taxon>Orbaceae</taxon>
        <taxon>Orbus</taxon>
    </lineage>
</organism>
<proteinExistence type="predicted"/>
<dbReference type="RefSeq" id="WP_345489299.1">
    <property type="nucleotide sequence ID" value="NZ_BAABHY010000001.1"/>
</dbReference>
<protein>
    <submittedName>
        <fullName evidence="1">Uncharacterized protein</fullName>
    </submittedName>
</protein>
<sequence length="113" mass="13359">MNFINIIKPYKYLGMWVFDDPKVGLIQEPFVSGTDILIDKVTKQISDAEKGFILIFSEVNFPDSDLYLEWQSEEHSGNWYYSPEFDMEGWLCPALFRYFDKAPKRIYIKIKSV</sequence>
<evidence type="ECO:0000313" key="1">
    <source>
        <dbReference type="EMBL" id="GAA5107778.1"/>
    </source>
</evidence>
<dbReference type="Proteomes" id="UP001500171">
    <property type="component" value="Unassembled WGS sequence"/>
</dbReference>
<dbReference type="InterPro" id="IPR046562">
    <property type="entry name" value="DUF6717"/>
</dbReference>
<comment type="caution">
    <text evidence="1">The sequence shown here is derived from an EMBL/GenBank/DDBJ whole genome shotgun (WGS) entry which is preliminary data.</text>
</comment>
<dbReference type="Pfam" id="PF20475">
    <property type="entry name" value="DUF6717"/>
    <property type="match status" value="1"/>
</dbReference>
<reference evidence="2" key="1">
    <citation type="journal article" date="2019" name="Int. J. Syst. Evol. Microbiol.">
        <title>The Global Catalogue of Microorganisms (GCM) 10K type strain sequencing project: providing services to taxonomists for standard genome sequencing and annotation.</title>
        <authorList>
            <consortium name="The Broad Institute Genomics Platform"/>
            <consortium name="The Broad Institute Genome Sequencing Center for Infectious Disease"/>
            <person name="Wu L."/>
            <person name="Ma J."/>
        </authorList>
    </citation>
    <scope>NUCLEOTIDE SEQUENCE [LARGE SCALE GENOMIC DNA]</scope>
    <source>
        <strain evidence="2">JCM 18050</strain>
    </source>
</reference>
<name>A0ABP9N4U9_9GAMM</name>
<gene>
    <name evidence="1" type="ORF">GCM10023211_09250</name>
</gene>
<keyword evidence="2" id="KW-1185">Reference proteome</keyword>
<evidence type="ECO:0000313" key="2">
    <source>
        <dbReference type="Proteomes" id="UP001500171"/>
    </source>
</evidence>
<dbReference type="EMBL" id="BAABHY010000001">
    <property type="protein sequence ID" value="GAA5107778.1"/>
    <property type="molecule type" value="Genomic_DNA"/>
</dbReference>
<accession>A0ABP9N4U9</accession>